<dbReference type="Gene3D" id="2.20.110.10">
    <property type="entry name" value="Histone H3 K4-specific methyltransferase SET7/9 N-terminal domain"/>
    <property type="match status" value="5"/>
</dbReference>
<dbReference type="Pfam" id="PF02493">
    <property type="entry name" value="MORN"/>
    <property type="match status" value="20"/>
</dbReference>
<feature type="non-terminal residue" evidence="3">
    <location>
        <position position="1"/>
    </location>
</feature>
<dbReference type="InterPro" id="IPR003409">
    <property type="entry name" value="MORN"/>
</dbReference>
<comment type="caution">
    <text evidence="3">The sequence shown here is derived from an EMBL/GenBank/DDBJ whole genome shotgun (WGS) entry which is preliminary data.</text>
</comment>
<feature type="region of interest" description="Disordered" evidence="2">
    <location>
        <begin position="821"/>
        <end position="848"/>
    </location>
</feature>
<dbReference type="SUPFAM" id="SSF82185">
    <property type="entry name" value="Histone H3 K4-specific methyltransferase SET7/9 N-terminal domain"/>
    <property type="match status" value="5"/>
</dbReference>
<evidence type="ECO:0000313" key="4">
    <source>
        <dbReference type="Proteomes" id="UP000007350"/>
    </source>
</evidence>
<evidence type="ECO:0000256" key="2">
    <source>
        <dbReference type="SAM" id="MobiDB-lite"/>
    </source>
</evidence>
<accession>K2NDL8</accession>
<dbReference type="AlphaFoldDB" id="K2NDL8"/>
<reference evidence="3 4" key="1">
    <citation type="journal article" date="2012" name="BMC Genomics">
        <title>Comparative genomic analysis of human infective Trypanosoma cruzi lineages with the bat-restricted subspecies T. cruzi marinkellei.</title>
        <authorList>
            <person name="Franzen O."/>
            <person name="Talavera-Lopez C."/>
            <person name="Ochaya S."/>
            <person name="Butler C.E."/>
            <person name="Messenger L.A."/>
            <person name="Lewis M.D."/>
            <person name="Llewellyn M.S."/>
            <person name="Marinkelle C.J."/>
            <person name="Tyler K.M."/>
            <person name="Miles M.A."/>
            <person name="Andersson B."/>
        </authorList>
    </citation>
    <scope>NUCLEOTIDE SEQUENCE [LARGE SCALE GENOMIC DNA]</scope>
    <source>
        <strain evidence="3 4">B7</strain>
    </source>
</reference>
<gene>
    <name evidence="3" type="ORF">MOQ_003129</name>
</gene>
<dbReference type="EMBL" id="AHKC01009476">
    <property type="protein sequence ID" value="EKF33011.1"/>
    <property type="molecule type" value="Genomic_DNA"/>
</dbReference>
<keyword evidence="1" id="KW-0677">Repeat</keyword>
<dbReference type="PANTHER" id="PTHR23084:SF263">
    <property type="entry name" value="MORN REPEAT-CONTAINING PROTEIN 1"/>
    <property type="match status" value="1"/>
</dbReference>
<evidence type="ECO:0000313" key="3">
    <source>
        <dbReference type="EMBL" id="EKF33011.1"/>
    </source>
</evidence>
<dbReference type="OrthoDB" id="270720at2759"/>
<sequence>FFFLMPGERHTLGRGFSNGDRYDEETIEGNINYEKCETLELANGAKYVGMQSHGKPHGKGKCTVPGAMGYTYEGDFVNGERSGNGVCIFSNGRKYEGDWLEDTMHGNGTLYGAPGVDDFVEYTGPFVEGKRSGADGRCRYVNENTYMGSWLHDKRHGCGELLLERASNTPGYTPRMGEPHIVAYRGKFENDVPGGMGEFLYSDGSSYMGECAGFSRHGEGVHRTVKGDTYKGAFQFDRRWGKGVLHNKYGKYKGEWRDDLLEGHLIFRGDAAGAAATDLIFYEGPCVSGEMVGSNVVAKYRDGSSYKGAMVAGKPNGIGVLEEKRIKIPGVGEFMLCYEGDFMGGVPKGTGTGTLTLLTADPRPAPSTPILAEVRCFIPQLDVSGQYKGMWINGLPNGDGEWQWVNEQSYRGAVKNGVPQGLGVFITPKVHYEGSFNCGIPDGYGKITWKGTEEKKEKEEDTYEGSWKEGHLDGEGKLIMHDGSTYIGGWKSGIKEGHGVDSVAKKYHYSGELKDGKRHGKGAICMLKEGFKYEGEFVMDEITGNGTMTLEDGTVIMGSFANGKPHGNVKITLPTQDGFQGEFKNGVVSGPGTLFYHNGDKYEGEFADSGKPLPMRHGRGVYTFIEGNVLQCTWKRNVLHGDGIYTTSTGDQSTRSYVDGVLKAVSPQTTNELPSEKKCSIELSEEALKEQQRQLDKNQVLSIRRSLPKRSPSKSFQRSLSKQIVSSGTTTRPVTMPQAKSSSISIMAKPKSVSPLGVAVVSPSFSFGSGLCNSEASVKPLSAMTIVRRRSVTGEAGRGSEVGGSSHLVSIYSRYHNGTDGLSRCTESSEERRGAQPKTSSPFTGGDKGLVQSAVATREAREGEISSLTEALRRINEQIWQESFMGDSLAATGNEGLKLTEVSRSDQLESLQLERRDIVDKLSAIIR</sequence>
<feature type="compositionally biased region" description="Polar residues" evidence="2">
    <location>
        <begin position="716"/>
        <end position="738"/>
    </location>
</feature>
<dbReference type="SMART" id="SM00698">
    <property type="entry name" value="MORN"/>
    <property type="match status" value="18"/>
</dbReference>
<organism evidence="3 4">
    <name type="scientific">Trypanosoma cruzi marinkellei</name>
    <dbReference type="NCBI Taxonomy" id="85056"/>
    <lineage>
        <taxon>Eukaryota</taxon>
        <taxon>Discoba</taxon>
        <taxon>Euglenozoa</taxon>
        <taxon>Kinetoplastea</taxon>
        <taxon>Metakinetoplastina</taxon>
        <taxon>Trypanosomatida</taxon>
        <taxon>Trypanosomatidae</taxon>
        <taxon>Trypanosoma</taxon>
        <taxon>Schizotrypanum</taxon>
    </lineage>
</organism>
<feature type="region of interest" description="Disordered" evidence="2">
    <location>
        <begin position="704"/>
        <end position="738"/>
    </location>
</feature>
<dbReference type="PANTHER" id="PTHR23084">
    <property type="entry name" value="PHOSPHATIDYLINOSITOL-4-PHOSPHATE 5-KINASE RELATED"/>
    <property type="match status" value="1"/>
</dbReference>
<protein>
    <recommendedName>
        <fullName evidence="5">MORN repeat-containing protein</fullName>
    </recommendedName>
</protein>
<name>K2NDL8_TRYCR</name>
<dbReference type="Proteomes" id="UP000007350">
    <property type="component" value="Unassembled WGS sequence"/>
</dbReference>
<evidence type="ECO:0000256" key="1">
    <source>
        <dbReference type="ARBA" id="ARBA00022737"/>
    </source>
</evidence>
<evidence type="ECO:0008006" key="5">
    <source>
        <dbReference type="Google" id="ProtNLM"/>
    </source>
</evidence>
<proteinExistence type="predicted"/>
<keyword evidence="4" id="KW-1185">Reference proteome</keyword>